<dbReference type="EMBL" id="LAZR01017313">
    <property type="protein sequence ID" value="KKM00945.1"/>
    <property type="molecule type" value="Genomic_DNA"/>
</dbReference>
<evidence type="ECO:0000313" key="1">
    <source>
        <dbReference type="EMBL" id="KKM00945.1"/>
    </source>
</evidence>
<reference evidence="1" key="1">
    <citation type="journal article" date="2015" name="Nature">
        <title>Complex archaea that bridge the gap between prokaryotes and eukaryotes.</title>
        <authorList>
            <person name="Spang A."/>
            <person name="Saw J.H."/>
            <person name="Jorgensen S.L."/>
            <person name="Zaremba-Niedzwiedzka K."/>
            <person name="Martijn J."/>
            <person name="Lind A.E."/>
            <person name="van Eijk R."/>
            <person name="Schleper C."/>
            <person name="Guy L."/>
            <person name="Ettema T.J."/>
        </authorList>
    </citation>
    <scope>NUCLEOTIDE SEQUENCE</scope>
</reference>
<accession>A0A0F9GQ16</accession>
<gene>
    <name evidence="1" type="ORF">LCGC14_1799330</name>
</gene>
<dbReference type="AlphaFoldDB" id="A0A0F9GQ16"/>
<protein>
    <submittedName>
        <fullName evidence="1">Uncharacterized protein</fullName>
    </submittedName>
</protein>
<organism evidence="1">
    <name type="scientific">marine sediment metagenome</name>
    <dbReference type="NCBI Taxonomy" id="412755"/>
    <lineage>
        <taxon>unclassified sequences</taxon>
        <taxon>metagenomes</taxon>
        <taxon>ecological metagenomes</taxon>
    </lineage>
</organism>
<name>A0A0F9GQ16_9ZZZZ</name>
<proteinExistence type="predicted"/>
<sequence>MWSYKRYRKKLLGRYNNPLTLSQVELLLLSRWTKIKIEPPTSKLLKRRVPRRVPLTARNTSFNDSSRVY</sequence>
<comment type="caution">
    <text evidence="1">The sequence shown here is derived from an EMBL/GenBank/DDBJ whole genome shotgun (WGS) entry which is preliminary data.</text>
</comment>